<dbReference type="PANTHER" id="PTHR14189">
    <property type="entry name" value="PROTEIN PHOSPHATASE METHYLESTERASE-1 RELATED"/>
    <property type="match status" value="1"/>
</dbReference>
<dbReference type="AlphaFoldDB" id="A0A6A6KPJ8"/>
<organism evidence="4 5">
    <name type="scientific">Hevea brasiliensis</name>
    <name type="common">Para rubber tree</name>
    <name type="synonym">Siphonia brasiliensis</name>
    <dbReference type="NCBI Taxonomy" id="3981"/>
    <lineage>
        <taxon>Eukaryota</taxon>
        <taxon>Viridiplantae</taxon>
        <taxon>Streptophyta</taxon>
        <taxon>Embryophyta</taxon>
        <taxon>Tracheophyta</taxon>
        <taxon>Spermatophyta</taxon>
        <taxon>Magnoliopsida</taxon>
        <taxon>eudicotyledons</taxon>
        <taxon>Gunneridae</taxon>
        <taxon>Pentapetalae</taxon>
        <taxon>rosids</taxon>
        <taxon>fabids</taxon>
        <taxon>Malpighiales</taxon>
        <taxon>Euphorbiaceae</taxon>
        <taxon>Crotonoideae</taxon>
        <taxon>Micrandreae</taxon>
        <taxon>Hevea</taxon>
    </lineage>
</organism>
<protein>
    <submittedName>
        <fullName evidence="4">Uncharacterized protein</fullName>
    </submittedName>
</protein>
<comment type="caution">
    <text evidence="4">The sequence shown here is derived from an EMBL/GenBank/DDBJ whole genome shotgun (WGS) entry which is preliminary data.</text>
</comment>
<dbReference type="InterPro" id="IPR016812">
    <property type="entry name" value="PPase_methylesterase_euk"/>
</dbReference>
<evidence type="ECO:0000313" key="4">
    <source>
        <dbReference type="EMBL" id="KAF2290444.1"/>
    </source>
</evidence>
<gene>
    <name evidence="4" type="ORF">GH714_013201</name>
</gene>
<feature type="region of interest" description="Disordered" evidence="3">
    <location>
        <begin position="1"/>
        <end position="33"/>
    </location>
</feature>
<sequence>MESSKTLTSLPQEGQEDEKHEGGEHKETQKPSVSAFAFVPHRPPATQYFMCIWQEKKDLLFLSSWGGYSGLSLALSANKIKEKARVVAIDLRGHGKTSTENDLDLSIGTMCNDVLAVLKEMNGESPLAIVLVVTGCTSSVS</sequence>
<dbReference type="InterPro" id="IPR029058">
    <property type="entry name" value="AB_hydrolase_fold"/>
</dbReference>
<name>A0A6A6KPJ8_HEVBR</name>
<evidence type="ECO:0000256" key="2">
    <source>
        <dbReference type="ARBA" id="ARBA00022801"/>
    </source>
</evidence>
<dbReference type="GO" id="GO:0051723">
    <property type="term" value="F:protein methylesterase activity"/>
    <property type="evidence" value="ECO:0007669"/>
    <property type="project" value="InterPro"/>
</dbReference>
<keyword evidence="5" id="KW-1185">Reference proteome</keyword>
<proteinExistence type="predicted"/>
<dbReference type="EMBL" id="JAAGAX010000015">
    <property type="protein sequence ID" value="KAF2290444.1"/>
    <property type="molecule type" value="Genomic_DNA"/>
</dbReference>
<keyword evidence="2" id="KW-0378">Hydrolase</keyword>
<feature type="compositionally biased region" description="Basic and acidic residues" evidence="3">
    <location>
        <begin position="17"/>
        <end position="29"/>
    </location>
</feature>
<dbReference type="Gene3D" id="3.40.50.1820">
    <property type="entry name" value="alpha/beta hydrolase"/>
    <property type="match status" value="1"/>
</dbReference>
<dbReference type="PANTHER" id="PTHR14189:SF0">
    <property type="entry name" value="PROTEIN PHOSPHATASE METHYLESTERASE 1"/>
    <property type="match status" value="1"/>
</dbReference>
<accession>A0A6A6KPJ8</accession>
<evidence type="ECO:0000256" key="1">
    <source>
        <dbReference type="ARBA" id="ARBA00022487"/>
    </source>
</evidence>
<evidence type="ECO:0000256" key="3">
    <source>
        <dbReference type="SAM" id="MobiDB-lite"/>
    </source>
</evidence>
<dbReference type="Proteomes" id="UP000467840">
    <property type="component" value="Chromosome 2"/>
</dbReference>
<dbReference type="SUPFAM" id="SSF53474">
    <property type="entry name" value="alpha/beta-Hydrolases"/>
    <property type="match status" value="1"/>
</dbReference>
<keyword evidence="1" id="KW-0719">Serine esterase</keyword>
<evidence type="ECO:0000313" key="5">
    <source>
        <dbReference type="Proteomes" id="UP000467840"/>
    </source>
</evidence>
<reference evidence="4 5" key="1">
    <citation type="journal article" date="2020" name="Mol. Plant">
        <title>The Chromosome-Based Rubber Tree Genome Provides New Insights into Spurge Genome Evolution and Rubber Biosynthesis.</title>
        <authorList>
            <person name="Liu J."/>
            <person name="Shi C."/>
            <person name="Shi C.C."/>
            <person name="Li W."/>
            <person name="Zhang Q.J."/>
            <person name="Zhang Y."/>
            <person name="Li K."/>
            <person name="Lu H.F."/>
            <person name="Shi C."/>
            <person name="Zhu S.T."/>
            <person name="Xiao Z.Y."/>
            <person name="Nan H."/>
            <person name="Yue Y."/>
            <person name="Zhu X.G."/>
            <person name="Wu Y."/>
            <person name="Hong X.N."/>
            <person name="Fan G.Y."/>
            <person name="Tong Y."/>
            <person name="Zhang D."/>
            <person name="Mao C.L."/>
            <person name="Liu Y.L."/>
            <person name="Hao S.J."/>
            <person name="Liu W.Q."/>
            <person name="Lv M.Q."/>
            <person name="Zhang H.B."/>
            <person name="Liu Y."/>
            <person name="Hu-Tang G.R."/>
            <person name="Wang J.P."/>
            <person name="Wang J.H."/>
            <person name="Sun Y.H."/>
            <person name="Ni S.B."/>
            <person name="Chen W.B."/>
            <person name="Zhang X.C."/>
            <person name="Jiao Y.N."/>
            <person name="Eichler E.E."/>
            <person name="Li G.H."/>
            <person name="Liu X."/>
            <person name="Gao L.Z."/>
        </authorList>
    </citation>
    <scope>NUCLEOTIDE SEQUENCE [LARGE SCALE GENOMIC DNA]</scope>
    <source>
        <strain evidence="5">cv. GT1</strain>
        <tissue evidence="4">Leaf</tissue>
    </source>
</reference>
<feature type="compositionally biased region" description="Polar residues" evidence="3">
    <location>
        <begin position="1"/>
        <end position="11"/>
    </location>
</feature>